<evidence type="ECO:0000313" key="2">
    <source>
        <dbReference type="Proteomes" id="UP000186736"/>
    </source>
</evidence>
<dbReference type="EMBL" id="MKZO01000015">
    <property type="protein sequence ID" value="OLS63019.1"/>
    <property type="molecule type" value="Genomic_DNA"/>
</dbReference>
<gene>
    <name evidence="1" type="ORF">PSEMO_21680</name>
</gene>
<comment type="caution">
    <text evidence="1">The sequence shown here is derived from an EMBL/GenBank/DDBJ whole genome shotgun (WGS) entry which is preliminary data.</text>
</comment>
<dbReference type="AlphaFoldDB" id="A0A1Q9R6H4"/>
<organism evidence="1 2">
    <name type="scientific">Pseudomonas putida</name>
    <name type="common">Arthrobacter siderocapsulatus</name>
    <dbReference type="NCBI Taxonomy" id="303"/>
    <lineage>
        <taxon>Bacteria</taxon>
        <taxon>Pseudomonadati</taxon>
        <taxon>Pseudomonadota</taxon>
        <taxon>Gammaproteobacteria</taxon>
        <taxon>Pseudomonadales</taxon>
        <taxon>Pseudomonadaceae</taxon>
        <taxon>Pseudomonas</taxon>
    </lineage>
</organism>
<protein>
    <submittedName>
        <fullName evidence="1">Uncharacterized protein</fullName>
    </submittedName>
</protein>
<proteinExistence type="predicted"/>
<reference evidence="1 2" key="1">
    <citation type="submission" date="2016-10" db="EMBL/GenBank/DDBJ databases">
        <title>Genome Sequence of Pseudomonas putida GM4FR.</title>
        <authorList>
            <person name="Poehlein A."/>
            <person name="Wemheuer F."/>
            <person name="Hollensteiner J."/>
            <person name="Wemheuer B."/>
        </authorList>
    </citation>
    <scope>NUCLEOTIDE SEQUENCE [LARGE SCALE GENOMIC DNA]</scope>
    <source>
        <strain evidence="1 2">GM4FR</strain>
    </source>
</reference>
<dbReference type="Proteomes" id="UP000186736">
    <property type="component" value="Unassembled WGS sequence"/>
</dbReference>
<accession>A0A1Q9R6H4</accession>
<dbReference type="RefSeq" id="WP_075803108.1">
    <property type="nucleotide sequence ID" value="NZ_MKZO01000015.1"/>
</dbReference>
<evidence type="ECO:0000313" key="1">
    <source>
        <dbReference type="EMBL" id="OLS63019.1"/>
    </source>
</evidence>
<name>A0A1Q9R6H4_PSEPU</name>
<sequence length="196" mass="22953">MACDEIIDIDEKFMLIIVREHGDFSYFMGHRYEFGLFQDYCAGADSDIEEAIEHIKLYGQQTLSDHDSTIRCFGLIREFLDESKSLSAGLDKLSKLARLHGYELYAEPLILDNSVCPVVFYQDDLAPKFKMFDGDEYYEFYFDLSYDFEKPPKIWDLKPYLSEFCINQLCKIYEADKTKTHLLKYRDSRLGSDLGL</sequence>